<dbReference type="InterPro" id="IPR026898">
    <property type="entry name" value="PrsW"/>
</dbReference>
<protein>
    <recommendedName>
        <fullName evidence="3 11">Protease PrsW</fullName>
        <ecNumber evidence="11">3.4.-.-</ecNumber>
    </recommendedName>
    <alternativeName>
        <fullName evidence="10 11">Protease responsible for activating sigma-W</fullName>
    </alternativeName>
</protein>
<proteinExistence type="inferred from homology"/>
<dbReference type="PANTHER" id="PTHR36844:SF1">
    <property type="entry name" value="PROTEASE PRSW"/>
    <property type="match status" value="1"/>
</dbReference>
<comment type="similarity">
    <text evidence="2 11">Belongs to the protease PrsW family.</text>
</comment>
<evidence type="ECO:0000256" key="5">
    <source>
        <dbReference type="ARBA" id="ARBA00022670"/>
    </source>
</evidence>
<keyword evidence="8 12" id="KW-1133">Transmembrane helix</keyword>
<dbReference type="NCBIfam" id="NF033739">
    <property type="entry name" value="intramemb_PrsW"/>
    <property type="match status" value="1"/>
</dbReference>
<comment type="function">
    <text evidence="11">Involved in the degradation of specific anti-sigma factors.</text>
</comment>
<gene>
    <name evidence="13" type="ORF">EV207_102155</name>
</gene>
<dbReference type="PIRSF" id="PIRSF016933">
    <property type="entry name" value="PrsW"/>
    <property type="match status" value="1"/>
</dbReference>
<feature type="transmembrane region" description="Helical" evidence="12">
    <location>
        <begin position="6"/>
        <end position="21"/>
    </location>
</feature>
<dbReference type="PANTHER" id="PTHR36844">
    <property type="entry name" value="PROTEASE PRSW"/>
    <property type="match status" value="1"/>
</dbReference>
<sequence length="229" mass="26086">MLAVVSAGIAPGIALLFYFYLKDKYDTEPIGMVVKTFIFGALIVFPVMVIQYAFKSEGVLQGLFSNAFILTGLLEEFFKWFIIIYTAYHHAAFNERYDGIIYAVAVSLGFATVENIFYLTAYGINYALIRALLPVSSHALFGVIMGYYIGKAKFSKKKKTNLLTGLMTAALLHGLYDLILHIESVWLYIIIPFMIYLWWNALRKVKMAHSQHQSWLKTHSNKMLHKENG</sequence>
<evidence type="ECO:0000256" key="12">
    <source>
        <dbReference type="SAM" id="Phobius"/>
    </source>
</evidence>
<feature type="transmembrane region" description="Helical" evidence="12">
    <location>
        <begin position="161"/>
        <end position="179"/>
    </location>
</feature>
<dbReference type="RefSeq" id="WP_132743276.1">
    <property type="nucleotide sequence ID" value="NZ_SLXK01000002.1"/>
</dbReference>
<evidence type="ECO:0000256" key="2">
    <source>
        <dbReference type="ARBA" id="ARBA00009165"/>
    </source>
</evidence>
<dbReference type="InterPro" id="IPR023596">
    <property type="entry name" value="Peptidase_PrsW_arch/bac"/>
</dbReference>
<evidence type="ECO:0000256" key="4">
    <source>
        <dbReference type="ARBA" id="ARBA00022475"/>
    </source>
</evidence>
<dbReference type="GO" id="GO:0008233">
    <property type="term" value="F:peptidase activity"/>
    <property type="evidence" value="ECO:0007669"/>
    <property type="project" value="UniProtKB-KW"/>
</dbReference>
<dbReference type="GO" id="GO:0006508">
    <property type="term" value="P:proteolysis"/>
    <property type="evidence" value="ECO:0007669"/>
    <property type="project" value="UniProtKB-KW"/>
</dbReference>
<evidence type="ECO:0000256" key="7">
    <source>
        <dbReference type="ARBA" id="ARBA00022801"/>
    </source>
</evidence>
<evidence type="ECO:0000256" key="10">
    <source>
        <dbReference type="ARBA" id="ARBA00030345"/>
    </source>
</evidence>
<reference evidence="13 14" key="1">
    <citation type="submission" date="2019-03" db="EMBL/GenBank/DDBJ databases">
        <title>Genomic Encyclopedia of Type Strains, Phase IV (KMG-IV): sequencing the most valuable type-strain genomes for metagenomic binning, comparative biology and taxonomic classification.</title>
        <authorList>
            <person name="Goeker M."/>
        </authorList>
    </citation>
    <scope>NUCLEOTIDE SEQUENCE [LARGE SCALE GENOMIC DNA]</scope>
    <source>
        <strain evidence="13 14">DSM 19377</strain>
    </source>
</reference>
<feature type="transmembrane region" description="Helical" evidence="12">
    <location>
        <begin position="185"/>
        <end position="202"/>
    </location>
</feature>
<evidence type="ECO:0000256" key="9">
    <source>
        <dbReference type="ARBA" id="ARBA00023136"/>
    </source>
</evidence>
<keyword evidence="5 11" id="KW-0645">Protease</keyword>
<dbReference type="Proteomes" id="UP000295416">
    <property type="component" value="Unassembled WGS sequence"/>
</dbReference>
<evidence type="ECO:0000256" key="6">
    <source>
        <dbReference type="ARBA" id="ARBA00022692"/>
    </source>
</evidence>
<feature type="transmembrane region" description="Helical" evidence="12">
    <location>
        <begin position="66"/>
        <end position="88"/>
    </location>
</feature>
<keyword evidence="14" id="KW-1185">Reference proteome</keyword>
<evidence type="ECO:0000313" key="13">
    <source>
        <dbReference type="EMBL" id="TCP31665.1"/>
    </source>
</evidence>
<keyword evidence="9 11" id="KW-0472">Membrane</keyword>
<dbReference type="OrthoDB" id="5504276at2"/>
<comment type="subcellular location">
    <subcellularLocation>
        <location evidence="1">Cell membrane</location>
        <topology evidence="1">Multi-pass membrane protein</topology>
    </subcellularLocation>
</comment>
<dbReference type="Pfam" id="PF13367">
    <property type="entry name" value="PrsW-protease"/>
    <property type="match status" value="1"/>
</dbReference>
<evidence type="ECO:0000256" key="1">
    <source>
        <dbReference type="ARBA" id="ARBA00004651"/>
    </source>
</evidence>
<evidence type="ECO:0000256" key="3">
    <source>
        <dbReference type="ARBA" id="ARBA00018997"/>
    </source>
</evidence>
<accession>A0A4R2PCL5</accession>
<evidence type="ECO:0000256" key="11">
    <source>
        <dbReference type="PIRNR" id="PIRNR016933"/>
    </source>
</evidence>
<feature type="transmembrane region" description="Helical" evidence="12">
    <location>
        <begin position="33"/>
        <end position="54"/>
    </location>
</feature>
<dbReference type="EC" id="3.4.-.-" evidence="11"/>
<keyword evidence="4 11" id="KW-1003">Cell membrane</keyword>
<keyword evidence="6 12" id="KW-0812">Transmembrane</keyword>
<name>A0A4R2PCL5_9BACL</name>
<dbReference type="GO" id="GO:0005886">
    <property type="term" value="C:plasma membrane"/>
    <property type="evidence" value="ECO:0007669"/>
    <property type="project" value="UniProtKB-SubCell"/>
</dbReference>
<keyword evidence="7 11" id="KW-0378">Hydrolase</keyword>
<evidence type="ECO:0000313" key="14">
    <source>
        <dbReference type="Proteomes" id="UP000295416"/>
    </source>
</evidence>
<dbReference type="AlphaFoldDB" id="A0A4R2PCL5"/>
<feature type="transmembrane region" description="Helical" evidence="12">
    <location>
        <begin position="100"/>
        <end position="121"/>
    </location>
</feature>
<organism evidence="13 14">
    <name type="scientific">Scopulibacillus darangshiensis</name>
    <dbReference type="NCBI Taxonomy" id="442528"/>
    <lineage>
        <taxon>Bacteria</taxon>
        <taxon>Bacillati</taxon>
        <taxon>Bacillota</taxon>
        <taxon>Bacilli</taxon>
        <taxon>Bacillales</taxon>
        <taxon>Sporolactobacillaceae</taxon>
        <taxon>Scopulibacillus</taxon>
    </lineage>
</organism>
<feature type="transmembrane region" description="Helical" evidence="12">
    <location>
        <begin position="127"/>
        <end position="149"/>
    </location>
</feature>
<comment type="caution">
    <text evidence="13">The sequence shown here is derived from an EMBL/GenBank/DDBJ whole genome shotgun (WGS) entry which is preliminary data.</text>
</comment>
<evidence type="ECO:0000256" key="8">
    <source>
        <dbReference type="ARBA" id="ARBA00022989"/>
    </source>
</evidence>
<dbReference type="EMBL" id="SLXK01000002">
    <property type="protein sequence ID" value="TCP31665.1"/>
    <property type="molecule type" value="Genomic_DNA"/>
</dbReference>